<feature type="transmembrane region" description="Helical" evidence="2">
    <location>
        <begin position="65"/>
        <end position="85"/>
    </location>
</feature>
<feature type="region of interest" description="Disordered" evidence="1">
    <location>
        <begin position="428"/>
        <end position="453"/>
    </location>
</feature>
<feature type="transmembrane region" description="Helical" evidence="2">
    <location>
        <begin position="131"/>
        <end position="152"/>
    </location>
</feature>
<name>Q2MF77_STRLV</name>
<feature type="transmembrane region" description="Helical" evidence="2">
    <location>
        <begin position="270"/>
        <end position="292"/>
    </location>
</feature>
<protein>
    <submittedName>
        <fullName evidence="3">Uncharacterized protein</fullName>
    </submittedName>
</protein>
<accession>Q2MF77</accession>
<feature type="compositionally biased region" description="Low complexity" evidence="1">
    <location>
        <begin position="428"/>
        <end position="449"/>
    </location>
</feature>
<feature type="region of interest" description="Disordered" evidence="1">
    <location>
        <begin position="502"/>
        <end position="538"/>
    </location>
</feature>
<feature type="transmembrane region" description="Helical" evidence="2">
    <location>
        <begin position="468"/>
        <end position="492"/>
    </location>
</feature>
<reference evidence="3" key="1">
    <citation type="submission" date="2004-06" db="EMBL/GenBank/DDBJ databases">
        <title>Analysis and comparison of biosynthetic gene clusters for the 2-deoxy-inosamine containing aminoglycoside antibiotics ribostamycin, neomycin, lividomycin, paromomycin and butirosin.</title>
        <authorList>
            <person name="Aboshanab K."/>
            <person name="Schmidt-Beissner H."/>
            <person name="Wehmeier U."/>
            <person name="Piepersberg W."/>
            <person name="Welzel K."/>
            <person name="Vente A."/>
        </authorList>
    </citation>
    <scope>NUCLEOTIDE SEQUENCE</scope>
    <source>
        <strain evidence="3">CBS 844.73</strain>
    </source>
</reference>
<feature type="transmembrane region" description="Helical" evidence="2">
    <location>
        <begin position="39"/>
        <end position="59"/>
    </location>
</feature>
<feature type="transmembrane region" description="Helical" evidence="2">
    <location>
        <begin position="312"/>
        <end position="333"/>
    </location>
</feature>
<feature type="transmembrane region" description="Helical" evidence="2">
    <location>
        <begin position="240"/>
        <end position="258"/>
    </location>
</feature>
<dbReference type="AlphaFoldDB" id="Q2MF77"/>
<keyword evidence="2" id="KW-0812">Transmembrane</keyword>
<feature type="transmembrane region" description="Helical" evidence="2">
    <location>
        <begin position="92"/>
        <end position="111"/>
    </location>
</feature>
<keyword evidence="2" id="KW-1133">Transmembrane helix</keyword>
<organism evidence="3">
    <name type="scientific">Streptomyces lividus</name>
    <dbReference type="NCBI Taxonomy" id="282216"/>
    <lineage>
        <taxon>Bacteria</taxon>
        <taxon>Bacillati</taxon>
        <taxon>Actinomycetota</taxon>
        <taxon>Actinomycetes</taxon>
        <taxon>Kitasatosporales</taxon>
        <taxon>Streptomycetaceae</taxon>
        <taxon>Streptomyces</taxon>
    </lineage>
</organism>
<evidence type="ECO:0000313" key="3">
    <source>
        <dbReference type="EMBL" id="CAG38690.1"/>
    </source>
</evidence>
<evidence type="ECO:0000256" key="2">
    <source>
        <dbReference type="SAM" id="Phobius"/>
    </source>
</evidence>
<feature type="transmembrane region" description="Helical" evidence="2">
    <location>
        <begin position="340"/>
        <end position="361"/>
    </location>
</feature>
<sequence>MTSFLYRCAAPLRTHPGWAQRRQALADAGRLSRISPLEMFLTGASASLLYHSVGTLTFLGSGTGLWLSAMLVAPTVCVALGLPIVRAARTPGGRTASGAVAGLWLGCGLLVGEFVGSGRYRVDWFPARPQYLLALLFIAAVPAVWWSQTLRLSLGLRGRGWRRAAVVLCALVTTAVLWCGLWWWQLGGQRMALGGADLGLGEVNDTLAHAVPGFAHKYDMDMSVYSLGLALITPLHKTELAGATAVLMWLVPLVLLLLQRAVAGVRMRRTLGAGLAGGLLSWAGLALASYAMYVQRPGTAKERVGPVLVIHIWWAIAAVMAACLLTAALVAAFSRRYGLLRALVAAQVAQLTAYAGVFLLYSADGCLGPLNPVFDTCQWHPANGVHVDDGVITLTLISTVLGSGCAALMGAGAAGLVRRLRGRRRGSLPAAAPVPASTPALVPTSVPSEAPVPPSAPVPAAPVRRRPLLPVIVGVVTVLALGGPAVVLAAAVTTSPAPSPVAFRPRQGAAGADMKEKAPDEGEVAGKPGRGSSAAPSPRLRAWQTWAWMDGGGARHMQQINRAVLALNSQIVKTAAQKRDAEGKVYADDKAFHRLCAVLEKEVDATLEYFPVPAQNLDAAWSDALRQLRGGARNCQTVTIPPKGGPHRTESERGRLFTASLREVKNAMLLVGNAYRSIYQAADYKGK</sequence>
<keyword evidence="2" id="KW-0472">Membrane</keyword>
<dbReference type="EMBL" id="AJ748832">
    <property type="protein sequence ID" value="CAG38690.1"/>
    <property type="molecule type" value="Genomic_DNA"/>
</dbReference>
<feature type="transmembrane region" description="Helical" evidence="2">
    <location>
        <begin position="164"/>
        <end position="184"/>
    </location>
</feature>
<proteinExistence type="predicted"/>
<evidence type="ECO:0000256" key="1">
    <source>
        <dbReference type="SAM" id="MobiDB-lite"/>
    </source>
</evidence>
<feature type="transmembrane region" description="Helical" evidence="2">
    <location>
        <begin position="391"/>
        <end position="417"/>
    </location>
</feature>